<evidence type="ECO:0000313" key="2">
    <source>
        <dbReference type="Proteomes" id="UP000290932"/>
    </source>
</evidence>
<dbReference type="InterPro" id="IPR036249">
    <property type="entry name" value="Thioredoxin-like_sf"/>
</dbReference>
<dbReference type="Gene3D" id="3.40.30.10">
    <property type="entry name" value="Glutaredoxin"/>
    <property type="match status" value="1"/>
</dbReference>
<dbReference type="AlphaFoldDB" id="A0A498H453"/>
<protein>
    <submittedName>
        <fullName evidence="1">Glutaredoxin</fullName>
    </submittedName>
</protein>
<dbReference type="SUPFAM" id="SSF52833">
    <property type="entry name" value="Thioredoxin-like"/>
    <property type="match status" value="1"/>
</dbReference>
<reference evidence="1 2" key="1">
    <citation type="journal article" date="2015" name="Int. J. Syst. Evol. Microbiol.">
        <title>Methanoculleus taiwanensis sp. nov., a methanogen isolated from deep marine sediment at the deformation front area near Taiwan.</title>
        <authorList>
            <person name="Weng C.Y."/>
            <person name="Chen S.C."/>
            <person name="Lai M.C."/>
            <person name="Wu S.Y."/>
            <person name="Lin S."/>
            <person name="Yang T.F."/>
            <person name="Chen P.C."/>
        </authorList>
    </citation>
    <scope>NUCLEOTIDE SEQUENCE [LARGE SCALE GENOMIC DNA]</scope>
    <source>
        <strain evidence="1 2">CYW4</strain>
    </source>
</reference>
<proteinExistence type="predicted"/>
<dbReference type="EMBL" id="LHQS01000001">
    <property type="protein sequence ID" value="RXE56975.1"/>
    <property type="molecule type" value="Genomic_DNA"/>
</dbReference>
<dbReference type="Proteomes" id="UP000290932">
    <property type="component" value="Unassembled WGS sequence"/>
</dbReference>
<sequence>MIIHLFGGVIIPDTSQFIVYTLDFCPNCEILKEFLAERGARYIEQDLASAEALTELRINGVFVQEAPVLQKDTSFYTSQDLFPGGVFQEDMVADLIAEA</sequence>
<accession>A0A498H453</accession>
<name>A0A498H453_9EURY</name>
<evidence type="ECO:0000313" key="1">
    <source>
        <dbReference type="EMBL" id="RXE56975.1"/>
    </source>
</evidence>
<dbReference type="OrthoDB" id="197796at2157"/>
<dbReference type="RefSeq" id="WP_128692728.1">
    <property type="nucleotide sequence ID" value="NZ_LHQS01000001.1"/>
</dbReference>
<gene>
    <name evidence="1" type="ORF">ABH15_02220</name>
</gene>
<comment type="caution">
    <text evidence="1">The sequence shown here is derived from an EMBL/GenBank/DDBJ whole genome shotgun (WGS) entry which is preliminary data.</text>
</comment>
<organism evidence="1 2">
    <name type="scientific">Methanoculleus taiwanensis</name>
    <dbReference type="NCBI Taxonomy" id="1550565"/>
    <lineage>
        <taxon>Archaea</taxon>
        <taxon>Methanobacteriati</taxon>
        <taxon>Methanobacteriota</taxon>
        <taxon>Stenosarchaea group</taxon>
        <taxon>Methanomicrobia</taxon>
        <taxon>Methanomicrobiales</taxon>
        <taxon>Methanomicrobiaceae</taxon>
        <taxon>Methanoculleus</taxon>
    </lineage>
</organism>
<keyword evidence="2" id="KW-1185">Reference proteome</keyword>